<dbReference type="RefSeq" id="WP_075753782.1">
    <property type="nucleotide sequence ID" value="NZ_LT608335.1"/>
</dbReference>
<dbReference type="EMBL" id="FMJE01000003">
    <property type="protein sequence ID" value="SCM81218.1"/>
    <property type="molecule type" value="Genomic_DNA"/>
</dbReference>
<evidence type="ECO:0000259" key="1">
    <source>
        <dbReference type="Pfam" id="PF00148"/>
    </source>
</evidence>
<feature type="domain" description="Nitrogenase/oxidoreductase component 1" evidence="1">
    <location>
        <begin position="12"/>
        <end position="441"/>
    </location>
</feature>
<dbReference type="AlphaFoldDB" id="A0A212LUM0"/>
<gene>
    <name evidence="2" type="ORF">KL86SPO_31397</name>
</gene>
<dbReference type="Pfam" id="PF00148">
    <property type="entry name" value="Oxidored_nitro"/>
    <property type="match status" value="1"/>
</dbReference>
<accession>A0A212LUM0</accession>
<dbReference type="GO" id="GO:0016491">
    <property type="term" value="F:oxidoreductase activity"/>
    <property type="evidence" value="ECO:0007669"/>
    <property type="project" value="InterPro"/>
</dbReference>
<proteinExistence type="predicted"/>
<dbReference type="PANTHER" id="PTHR42956:SF1">
    <property type="entry name" value="NITROGENASE IRON-MOLYBDENUM COFACTOR BIOSYNTHESIS PROTEIN NIFE"/>
    <property type="match status" value="1"/>
</dbReference>
<dbReference type="PANTHER" id="PTHR42956">
    <property type="entry name" value="NITROGENASE IRON-MOLYBDENUM COFACTOR BIOSYNTHESIS PROTEIN NIFE"/>
    <property type="match status" value="1"/>
</dbReference>
<protein>
    <submittedName>
        <fullName evidence="2">Oxidoreductase/nitrogenase component 1</fullName>
    </submittedName>
</protein>
<organism evidence="2">
    <name type="scientific">uncultured Sporomusa sp</name>
    <dbReference type="NCBI Taxonomy" id="307249"/>
    <lineage>
        <taxon>Bacteria</taxon>
        <taxon>Bacillati</taxon>
        <taxon>Bacillota</taxon>
        <taxon>Negativicutes</taxon>
        <taxon>Selenomonadales</taxon>
        <taxon>Sporomusaceae</taxon>
        <taxon>Sporomusa</taxon>
        <taxon>environmental samples</taxon>
    </lineage>
</organism>
<dbReference type="SUPFAM" id="SSF53807">
    <property type="entry name" value="Helical backbone' metal receptor"/>
    <property type="match status" value="1"/>
</dbReference>
<sequence length="446" mass="48662">MGTFIERAKSTCALGGAIVTIASLPRAIPIVHASGGCATMLSGTYNQASGYKGSGYCSGHMTPTSNVVEKDIVFGGEERLEEQITHTIKIIDGDLYFVVTGCQVEIIGDDAVGVTRRFQDGKLPVLAANTPGFLGNGFKGYDVVLSTLAAEFIEPKAVKAAKTVNILGIMPGQDVFYRGNISGIQNLLNKLGIKANTFFGDGETIETIKNYGDAALTIVFSDRYGIDTAKVFEEKHNIPYITADLPIGETRTDAFLHTIGRHLGIEPAAIEALIAEERRYYYSYLERFLDIYGDIDLQRYAIVSADINYAFPLISFLADDLGWVPHLVVINEEVDELGKKRYDQKFNQLTSEAKPKVVFEQHAGQLLNHIRQSWPHNSNDKYYDALSPAFLVGSSLEGSTAQKIGAAFLPVSFPVTNRAVLNKGYTGYRGGLSLAEDLFSALVSNR</sequence>
<reference evidence="2" key="1">
    <citation type="submission" date="2016-08" db="EMBL/GenBank/DDBJ databases">
        <authorList>
            <person name="Seilhamer J.J."/>
        </authorList>
    </citation>
    <scope>NUCLEOTIDE SEQUENCE</scope>
    <source>
        <strain evidence="2">86</strain>
    </source>
</reference>
<dbReference type="Gene3D" id="3.40.50.1980">
    <property type="entry name" value="Nitrogenase molybdenum iron protein domain"/>
    <property type="match status" value="3"/>
</dbReference>
<dbReference type="InterPro" id="IPR049939">
    <property type="entry name" value="NifE-like"/>
</dbReference>
<name>A0A212LUM0_9FIRM</name>
<evidence type="ECO:0000313" key="2">
    <source>
        <dbReference type="EMBL" id="SCM81218.1"/>
    </source>
</evidence>
<dbReference type="InterPro" id="IPR000510">
    <property type="entry name" value="Nase/OxRdtase_comp1"/>
</dbReference>